<dbReference type="Gene3D" id="1.10.510.10">
    <property type="entry name" value="Transferase(Phosphotransferase) domain 1"/>
    <property type="match status" value="1"/>
</dbReference>
<dbReference type="PANTHER" id="PTHR44329:SF214">
    <property type="entry name" value="PROTEIN KINASE DOMAIN-CONTAINING PROTEIN"/>
    <property type="match status" value="1"/>
</dbReference>
<evidence type="ECO:0000313" key="4">
    <source>
        <dbReference type="Proteomes" id="UP001146120"/>
    </source>
</evidence>
<sequence length="529" mass="58030">MQLAHPHITSVVGACHLHKPPFLVREQVRHGDIITYLSNIPDAATRTQRRWELLVQAVQGLQYLHKHDVVHGNLKCSNVLVSRSEQAKLADFGTCFLMQDAVTKSKDEVQWRAPECCSQSSDVTKAADVYALGMCIIEVVTGAKPWGAVSSSVVMSDKQRGALPERPATMSLIAWELVERMCMHDPVQRMGLEEVEQVLQQLATGVGAVVAQDAAADAAAAAAAAPSQPDQATQEDAQPEPEAREEEESHAPRSVYHSTQTGAKGSVPIVHMPSPKKEERETPASPPQEAGKKHEPVEESSEDAEDDEPEQHEQQAEEDGASDTDSDQQDANSGVQALLSRRPGPPSRRNFPLIAERVSHIVSNIWTTRYQSMAVEVASEDVLADNSLIEDAEREEAERKDPTSVPNLLIALMEDNVSQDHALAALSELNRKSEIHSDYESATVEVLLHLIETCMAMREQSLAATVLLRLAASSDTAKELIWEQHGIEVMEECVAMDHDMLSEMKSCIAKGKHAYVLLLTGRFGCLYLT</sequence>
<protein>
    <recommendedName>
        <fullName evidence="2">Protein kinase domain-containing protein</fullName>
    </recommendedName>
</protein>
<dbReference type="AlphaFoldDB" id="A0AAV2YS23"/>
<reference evidence="3" key="2">
    <citation type="journal article" date="2023" name="Microbiol Resour">
        <title>Decontamination and Annotation of the Draft Genome Sequence of the Oomycete Lagenidium giganteum ARSEF 373.</title>
        <authorList>
            <person name="Morgan W.R."/>
            <person name="Tartar A."/>
        </authorList>
    </citation>
    <scope>NUCLEOTIDE SEQUENCE</scope>
    <source>
        <strain evidence="3">ARSEF 373</strain>
    </source>
</reference>
<dbReference type="InterPro" id="IPR001245">
    <property type="entry name" value="Ser-Thr/Tyr_kinase_cat_dom"/>
</dbReference>
<accession>A0AAV2YS23</accession>
<dbReference type="GO" id="GO:0005524">
    <property type="term" value="F:ATP binding"/>
    <property type="evidence" value="ECO:0007669"/>
    <property type="project" value="InterPro"/>
</dbReference>
<dbReference type="InterPro" id="IPR011009">
    <property type="entry name" value="Kinase-like_dom_sf"/>
</dbReference>
<dbReference type="GO" id="GO:0004674">
    <property type="term" value="F:protein serine/threonine kinase activity"/>
    <property type="evidence" value="ECO:0007669"/>
    <property type="project" value="TreeGrafter"/>
</dbReference>
<evidence type="ECO:0000256" key="1">
    <source>
        <dbReference type="SAM" id="MobiDB-lite"/>
    </source>
</evidence>
<name>A0AAV2YS23_9STRA</name>
<dbReference type="Pfam" id="PF07714">
    <property type="entry name" value="PK_Tyr_Ser-Thr"/>
    <property type="match status" value="1"/>
</dbReference>
<feature type="compositionally biased region" description="Acidic residues" evidence="1">
    <location>
        <begin position="237"/>
        <end position="248"/>
    </location>
</feature>
<dbReference type="Proteomes" id="UP001146120">
    <property type="component" value="Unassembled WGS sequence"/>
</dbReference>
<feature type="domain" description="Protein kinase" evidence="2">
    <location>
        <begin position="1"/>
        <end position="199"/>
    </location>
</feature>
<feature type="region of interest" description="Disordered" evidence="1">
    <location>
        <begin position="221"/>
        <end position="350"/>
    </location>
</feature>
<dbReference type="InterPro" id="IPR000719">
    <property type="entry name" value="Prot_kinase_dom"/>
</dbReference>
<keyword evidence="4" id="KW-1185">Reference proteome</keyword>
<dbReference type="InterPro" id="IPR051681">
    <property type="entry name" value="Ser/Thr_Kinases-Pseudokinases"/>
</dbReference>
<feature type="compositionally biased region" description="Low complexity" evidence="1">
    <location>
        <begin position="221"/>
        <end position="236"/>
    </location>
</feature>
<organism evidence="3 4">
    <name type="scientific">Lagenidium giganteum</name>
    <dbReference type="NCBI Taxonomy" id="4803"/>
    <lineage>
        <taxon>Eukaryota</taxon>
        <taxon>Sar</taxon>
        <taxon>Stramenopiles</taxon>
        <taxon>Oomycota</taxon>
        <taxon>Peronosporomycetes</taxon>
        <taxon>Pythiales</taxon>
        <taxon>Pythiaceae</taxon>
    </lineage>
</organism>
<feature type="compositionally biased region" description="Acidic residues" evidence="1">
    <location>
        <begin position="298"/>
        <end position="328"/>
    </location>
</feature>
<dbReference type="PROSITE" id="PS50011">
    <property type="entry name" value="PROTEIN_KINASE_DOM"/>
    <property type="match status" value="1"/>
</dbReference>
<dbReference type="SUPFAM" id="SSF56112">
    <property type="entry name" value="Protein kinase-like (PK-like)"/>
    <property type="match status" value="1"/>
</dbReference>
<dbReference type="EMBL" id="DAKRPA010000152">
    <property type="protein sequence ID" value="DAZ96900.1"/>
    <property type="molecule type" value="Genomic_DNA"/>
</dbReference>
<dbReference type="PANTHER" id="PTHR44329">
    <property type="entry name" value="SERINE/THREONINE-PROTEIN KINASE TNNI3K-RELATED"/>
    <property type="match status" value="1"/>
</dbReference>
<comment type="caution">
    <text evidence="3">The sequence shown here is derived from an EMBL/GenBank/DDBJ whole genome shotgun (WGS) entry which is preliminary data.</text>
</comment>
<proteinExistence type="predicted"/>
<gene>
    <name evidence="3" type="ORF">N0F65_008911</name>
</gene>
<reference evidence="3" key="1">
    <citation type="submission" date="2022-11" db="EMBL/GenBank/DDBJ databases">
        <authorList>
            <person name="Morgan W.R."/>
            <person name="Tartar A."/>
        </authorList>
    </citation>
    <scope>NUCLEOTIDE SEQUENCE</scope>
    <source>
        <strain evidence="3">ARSEF 373</strain>
    </source>
</reference>
<evidence type="ECO:0000313" key="3">
    <source>
        <dbReference type="EMBL" id="DAZ96900.1"/>
    </source>
</evidence>
<evidence type="ECO:0000259" key="2">
    <source>
        <dbReference type="PROSITE" id="PS50011"/>
    </source>
</evidence>